<dbReference type="EMBL" id="JACBZP010000001">
    <property type="protein sequence ID" value="NYI67501.1"/>
    <property type="molecule type" value="Genomic_DNA"/>
</dbReference>
<proteinExistence type="predicted"/>
<dbReference type="AlphaFoldDB" id="A0A7Z0D278"/>
<reference evidence="2 3" key="1">
    <citation type="submission" date="2020-07" db="EMBL/GenBank/DDBJ databases">
        <title>Sequencing the genomes of 1000 actinobacteria strains.</title>
        <authorList>
            <person name="Klenk H.-P."/>
        </authorList>
    </citation>
    <scope>NUCLEOTIDE SEQUENCE [LARGE SCALE GENOMIC DNA]</scope>
    <source>
        <strain evidence="2 3">DSM 26341</strain>
    </source>
</reference>
<dbReference type="PANTHER" id="PTHR42831:SF1">
    <property type="entry name" value="FE-S PROTEIN MATURATION AUXILIARY FACTOR YITW"/>
    <property type="match status" value="1"/>
</dbReference>
<sequence length="110" mass="12050">MSVTEWLHGDADVWMIQDLLRGVIDPEVGVDIVNLGLIYGLSVSPDGAATIRMTLTTPGCPLSGYMDDAVHDVLWGAPGINSVDLQIVWDPPWDTSMMSVQAKRELGWIR</sequence>
<dbReference type="Pfam" id="PF01883">
    <property type="entry name" value="FeS_assembly_P"/>
    <property type="match status" value="1"/>
</dbReference>
<feature type="domain" description="MIP18 family-like" evidence="1">
    <location>
        <begin position="16"/>
        <end position="83"/>
    </location>
</feature>
<name>A0A7Z0D278_9MICO</name>
<comment type="caution">
    <text evidence="2">The sequence shown here is derived from an EMBL/GenBank/DDBJ whole genome shotgun (WGS) entry which is preliminary data.</text>
</comment>
<dbReference type="InterPro" id="IPR052339">
    <property type="entry name" value="Fe-S_Maturation_MIP18"/>
</dbReference>
<evidence type="ECO:0000259" key="1">
    <source>
        <dbReference type="Pfam" id="PF01883"/>
    </source>
</evidence>
<evidence type="ECO:0000313" key="2">
    <source>
        <dbReference type="EMBL" id="NYI67501.1"/>
    </source>
</evidence>
<organism evidence="2 3">
    <name type="scientific">Spelaeicoccus albus</name>
    <dbReference type="NCBI Taxonomy" id="1280376"/>
    <lineage>
        <taxon>Bacteria</taxon>
        <taxon>Bacillati</taxon>
        <taxon>Actinomycetota</taxon>
        <taxon>Actinomycetes</taxon>
        <taxon>Micrococcales</taxon>
        <taxon>Brevibacteriaceae</taxon>
        <taxon>Spelaeicoccus</taxon>
    </lineage>
</organism>
<evidence type="ECO:0000313" key="3">
    <source>
        <dbReference type="Proteomes" id="UP000539111"/>
    </source>
</evidence>
<dbReference type="InterPro" id="IPR002744">
    <property type="entry name" value="MIP18-like"/>
</dbReference>
<keyword evidence="3" id="KW-1185">Reference proteome</keyword>
<dbReference type="PANTHER" id="PTHR42831">
    <property type="entry name" value="FE-S PROTEIN MATURATION AUXILIARY FACTOR YITW"/>
    <property type="match status" value="1"/>
</dbReference>
<dbReference type="Gene3D" id="3.30.300.130">
    <property type="entry name" value="Fe-S cluster assembly (FSCA)"/>
    <property type="match status" value="1"/>
</dbReference>
<dbReference type="SUPFAM" id="SSF117916">
    <property type="entry name" value="Fe-S cluster assembly (FSCA) domain-like"/>
    <property type="match status" value="1"/>
</dbReference>
<dbReference type="InterPro" id="IPR034904">
    <property type="entry name" value="FSCA_dom_sf"/>
</dbReference>
<dbReference type="Proteomes" id="UP000539111">
    <property type="component" value="Unassembled WGS sequence"/>
</dbReference>
<dbReference type="RefSeq" id="WP_179427510.1">
    <property type="nucleotide sequence ID" value="NZ_JACBZP010000001.1"/>
</dbReference>
<accession>A0A7Z0D278</accession>
<protein>
    <submittedName>
        <fullName evidence="2">Metal-sulfur cluster biosynthetic enzyme</fullName>
    </submittedName>
</protein>
<gene>
    <name evidence="2" type="ORF">BJY26_001807</name>
</gene>